<feature type="region of interest" description="Disordered" evidence="3">
    <location>
        <begin position="484"/>
        <end position="520"/>
    </location>
</feature>
<evidence type="ECO:0008006" key="8">
    <source>
        <dbReference type="Google" id="ProtNLM"/>
    </source>
</evidence>
<name>A0A6V7X4C5_MELEN</name>
<dbReference type="InterPro" id="IPR038973">
    <property type="entry name" value="MutL/Mlh/Pms-like"/>
</dbReference>
<evidence type="ECO:0000313" key="6">
    <source>
        <dbReference type="EMBL" id="CAD2193827.1"/>
    </source>
</evidence>
<feature type="compositionally biased region" description="Low complexity" evidence="3">
    <location>
        <begin position="484"/>
        <end position="505"/>
    </location>
</feature>
<protein>
    <recommendedName>
        <fullName evidence="8">DNA mismatch repair protein PMS1</fullName>
    </recommendedName>
</protein>
<dbReference type="SUPFAM" id="SSF55874">
    <property type="entry name" value="ATPase domain of HSP90 chaperone/DNA topoisomerase II/histidine kinase"/>
    <property type="match status" value="1"/>
</dbReference>
<dbReference type="SUPFAM" id="SSF118116">
    <property type="entry name" value="DNA mismatch repair protein MutL"/>
    <property type="match status" value="2"/>
</dbReference>
<dbReference type="InterPro" id="IPR013507">
    <property type="entry name" value="DNA_mismatch_S5_2-like"/>
</dbReference>
<dbReference type="OrthoDB" id="10254304at2759"/>
<dbReference type="GO" id="GO:0016887">
    <property type="term" value="F:ATP hydrolysis activity"/>
    <property type="evidence" value="ECO:0007669"/>
    <property type="project" value="InterPro"/>
</dbReference>
<dbReference type="Pfam" id="PF13589">
    <property type="entry name" value="HATPase_c_3"/>
    <property type="match status" value="1"/>
</dbReference>
<dbReference type="Gene3D" id="3.30.1370.100">
    <property type="entry name" value="MutL, C-terminal domain, regulatory subdomain"/>
    <property type="match status" value="1"/>
</dbReference>
<feature type="domain" description="DNA mismatch repair protein S5" evidence="5">
    <location>
        <begin position="221"/>
        <end position="354"/>
    </location>
</feature>
<dbReference type="PANTHER" id="PTHR10073:SF52">
    <property type="entry name" value="MISMATCH REPAIR ENDONUCLEASE PMS2"/>
    <property type="match status" value="1"/>
</dbReference>
<dbReference type="Gene3D" id="3.30.1540.20">
    <property type="entry name" value="MutL, C-terminal domain, dimerisation subdomain"/>
    <property type="match status" value="1"/>
</dbReference>
<evidence type="ECO:0000256" key="1">
    <source>
        <dbReference type="ARBA" id="ARBA00006082"/>
    </source>
</evidence>
<comment type="caution">
    <text evidence="6">The sequence shown here is derived from an EMBL/GenBank/DDBJ whole genome shotgun (WGS) entry which is preliminary data.</text>
</comment>
<sequence>MNIHSLPRISELPQDVCQRICTGLVILDLAGACKELIDNALDVNSTNIEVRTVENGTELLEVIDNGSGILPEDFDKICKPHCTSKLTGFESFDSLNTFGFRGEALNALTNTSQVLITTRDANSRCAFKLVFDRNGEILQKEQCSRQQGTTVSISNLFKFLPVRRQELLRSSKRELLKLIDCVQAFAISHPKCRFNCSNVVNGKPSQLLSSPGGNTQLIDVITNLLGTPKNELLELSESIPEEDIQQIYKINNINCENIFKQISNFEYGRCKIVKEKHFVYVNGRHIESQRLSKIANDLYGQYNKCGQRCILILFISIPSSTLDVNVTPDKKTLFLHFEKELFAKLHSTLISTFSKVQGQCSTTLFEDLVQNKSYSLAKSQRLFYDFKSSTNLLNNLKKLERTDSGGSTNVIQIYEDDDFCQLSTLSSITKNQIQNKIQTTTKTPIKQEISALSSNTSPQSFISSLSSISSLSVPSASLISSLSSSPSASSSSSTQSTISQNSTLIPSPSSERLHPINSSPTSIKQPIIVASSSSNNNIYRPHQTIKINFEDLKNKIFKRKRREENREKIKENCLNSIEDAELNFDENNVELVKNEIERRLSLMLSKSDFKRMHLIGQFNNAFILTRFGPHLFMIDQHAADEKYNFEMLQLTTTIKSQKLFKAQLLNFGPMDFALLRDNLDLFNKNGFEFVFDDDVCEEEDGQNDGDITTTNATTQNSSARLVALPNIVGHSFDKHDIDEILSMIAEMPGQLHRPRKVRSIFASKACRKSVMFGHPLSEFKMKQIIENMGKIEQPWNCPHGRPTIRHLCTVNLG</sequence>
<gene>
    <name evidence="6" type="ORF">MENT_LOCUS46799</name>
</gene>
<dbReference type="Proteomes" id="UP000580250">
    <property type="component" value="Unassembled WGS sequence"/>
</dbReference>
<dbReference type="FunFam" id="3.30.1370.100:FF:000001">
    <property type="entry name" value="Mismatch repair endonuclease pms1, putative"/>
    <property type="match status" value="1"/>
</dbReference>
<comment type="similarity">
    <text evidence="1">Belongs to the DNA mismatch repair MutL/HexB family.</text>
</comment>
<dbReference type="Pfam" id="PF08676">
    <property type="entry name" value="MutL_C"/>
    <property type="match status" value="1"/>
</dbReference>
<dbReference type="GO" id="GO:0032389">
    <property type="term" value="C:MutLalpha complex"/>
    <property type="evidence" value="ECO:0007669"/>
    <property type="project" value="TreeGrafter"/>
</dbReference>
<evidence type="ECO:0000313" key="7">
    <source>
        <dbReference type="Proteomes" id="UP000580250"/>
    </source>
</evidence>
<dbReference type="Gene3D" id="3.30.565.10">
    <property type="entry name" value="Histidine kinase-like ATPase, C-terminal domain"/>
    <property type="match status" value="1"/>
</dbReference>
<dbReference type="SMART" id="SM00853">
    <property type="entry name" value="MutL_C"/>
    <property type="match status" value="1"/>
</dbReference>
<dbReference type="InterPro" id="IPR014790">
    <property type="entry name" value="MutL_C"/>
</dbReference>
<dbReference type="SMART" id="SM01340">
    <property type="entry name" value="DNA_mis_repair"/>
    <property type="match status" value="1"/>
</dbReference>
<accession>A0A6V7X4C5</accession>
<dbReference type="Gene3D" id="3.30.230.10">
    <property type="match status" value="1"/>
</dbReference>
<dbReference type="InterPro" id="IPR002099">
    <property type="entry name" value="MutL/Mlh/PMS"/>
</dbReference>
<dbReference type="CDD" id="cd16926">
    <property type="entry name" value="HATPase_MutL-MLH-PMS-like"/>
    <property type="match status" value="1"/>
</dbReference>
<dbReference type="GO" id="GO:0005524">
    <property type="term" value="F:ATP binding"/>
    <property type="evidence" value="ECO:0007669"/>
    <property type="project" value="InterPro"/>
</dbReference>
<dbReference type="PANTHER" id="PTHR10073">
    <property type="entry name" value="DNA MISMATCH REPAIR PROTEIN MLH, PMS, MUTL"/>
    <property type="match status" value="1"/>
</dbReference>
<dbReference type="InterPro" id="IPR014762">
    <property type="entry name" value="DNA_mismatch_repair_CS"/>
</dbReference>
<dbReference type="InterPro" id="IPR042120">
    <property type="entry name" value="MutL_C_dimsub"/>
</dbReference>
<dbReference type="NCBIfam" id="TIGR00585">
    <property type="entry name" value="mutl"/>
    <property type="match status" value="1"/>
</dbReference>
<evidence type="ECO:0000259" key="5">
    <source>
        <dbReference type="SMART" id="SM01340"/>
    </source>
</evidence>
<dbReference type="InterPro" id="IPR036890">
    <property type="entry name" value="HATPase_C_sf"/>
</dbReference>
<dbReference type="PROSITE" id="PS00058">
    <property type="entry name" value="DNA_MISMATCH_REPAIR_1"/>
    <property type="match status" value="1"/>
</dbReference>
<evidence type="ECO:0000256" key="2">
    <source>
        <dbReference type="ARBA" id="ARBA00022763"/>
    </source>
</evidence>
<keyword evidence="2" id="KW-0227">DNA damage</keyword>
<proteinExistence type="inferred from homology"/>
<evidence type="ECO:0000256" key="3">
    <source>
        <dbReference type="SAM" id="MobiDB-lite"/>
    </source>
</evidence>
<reference evidence="6 7" key="1">
    <citation type="submission" date="2020-08" db="EMBL/GenBank/DDBJ databases">
        <authorList>
            <person name="Koutsovoulos G."/>
            <person name="Danchin GJ E."/>
        </authorList>
    </citation>
    <scope>NUCLEOTIDE SEQUENCE [LARGE SCALE GENOMIC DNA]</scope>
</reference>
<dbReference type="SUPFAM" id="SSF54211">
    <property type="entry name" value="Ribosomal protein S5 domain 2-like"/>
    <property type="match status" value="1"/>
</dbReference>
<dbReference type="FunFam" id="3.30.565.10:FF:000017">
    <property type="entry name" value="PMS1 homolog 1, mismatch repair system component"/>
    <property type="match status" value="1"/>
</dbReference>
<dbReference type="EMBL" id="CAJEWN010001060">
    <property type="protein sequence ID" value="CAD2193827.1"/>
    <property type="molecule type" value="Genomic_DNA"/>
</dbReference>
<dbReference type="InterPro" id="IPR037198">
    <property type="entry name" value="MutL_C_sf"/>
</dbReference>
<organism evidence="6 7">
    <name type="scientific">Meloidogyne enterolobii</name>
    <name type="common">Root-knot nematode worm</name>
    <name type="synonym">Meloidogyne mayaguensis</name>
    <dbReference type="NCBI Taxonomy" id="390850"/>
    <lineage>
        <taxon>Eukaryota</taxon>
        <taxon>Metazoa</taxon>
        <taxon>Ecdysozoa</taxon>
        <taxon>Nematoda</taxon>
        <taxon>Chromadorea</taxon>
        <taxon>Rhabditida</taxon>
        <taxon>Tylenchina</taxon>
        <taxon>Tylenchomorpha</taxon>
        <taxon>Tylenchoidea</taxon>
        <taxon>Meloidogynidae</taxon>
        <taxon>Meloidogyninae</taxon>
        <taxon>Meloidogyne</taxon>
    </lineage>
</organism>
<dbReference type="GO" id="GO:0140664">
    <property type="term" value="F:ATP-dependent DNA damage sensor activity"/>
    <property type="evidence" value="ECO:0007669"/>
    <property type="project" value="InterPro"/>
</dbReference>
<dbReference type="InterPro" id="IPR042121">
    <property type="entry name" value="MutL_C_regsub"/>
</dbReference>
<feature type="domain" description="MutL C-terminal dimerisation" evidence="4">
    <location>
        <begin position="614"/>
        <end position="776"/>
    </location>
</feature>
<dbReference type="InterPro" id="IPR020568">
    <property type="entry name" value="Ribosomal_Su5_D2-typ_SF"/>
</dbReference>
<dbReference type="GO" id="GO:0030983">
    <property type="term" value="F:mismatched DNA binding"/>
    <property type="evidence" value="ECO:0007669"/>
    <property type="project" value="InterPro"/>
</dbReference>
<dbReference type="Pfam" id="PF01119">
    <property type="entry name" value="DNA_mis_repair"/>
    <property type="match status" value="1"/>
</dbReference>
<dbReference type="GO" id="GO:0006298">
    <property type="term" value="P:mismatch repair"/>
    <property type="evidence" value="ECO:0007669"/>
    <property type="project" value="InterPro"/>
</dbReference>
<feature type="compositionally biased region" description="Polar residues" evidence="3">
    <location>
        <begin position="506"/>
        <end position="520"/>
    </location>
</feature>
<dbReference type="InterPro" id="IPR014721">
    <property type="entry name" value="Ribsml_uS5_D2-typ_fold_subgr"/>
</dbReference>
<dbReference type="AlphaFoldDB" id="A0A6V7X4C5"/>
<evidence type="ECO:0000259" key="4">
    <source>
        <dbReference type="SMART" id="SM00853"/>
    </source>
</evidence>